<reference evidence="14" key="1">
    <citation type="submission" date="2016-01" db="EMBL/GenBank/DDBJ databases">
        <title>Whole genome sequencing of Bhargavaea cecembensis T14.</title>
        <authorList>
            <person name="Hong K.W."/>
        </authorList>
    </citation>
    <scope>NUCLEOTIDE SEQUENCE [LARGE SCALE GENOMIC DNA]</scope>
    <source>
        <strain evidence="14">M19</strain>
    </source>
</reference>
<dbReference type="PROSITE" id="PS51671">
    <property type="entry name" value="ACT"/>
    <property type="match status" value="1"/>
</dbReference>
<comment type="function">
    <text evidence="1">Catalyzes the reversible oxidation of 3-phospho-D-glycerate to 3-phosphonooxypyruvate, the first step of the phosphorylated L-serine biosynthesis pathway. Also catalyzes the reversible oxidation of 2-hydroxyglutarate to 2-oxoglutarate.</text>
</comment>
<comment type="catalytic activity">
    <reaction evidence="11">
        <text>(2R)-3-phosphoglycerate + NAD(+) = 3-phosphooxypyruvate + NADH + H(+)</text>
        <dbReference type="Rhea" id="RHEA:12641"/>
        <dbReference type="ChEBI" id="CHEBI:15378"/>
        <dbReference type="ChEBI" id="CHEBI:18110"/>
        <dbReference type="ChEBI" id="CHEBI:57540"/>
        <dbReference type="ChEBI" id="CHEBI:57945"/>
        <dbReference type="ChEBI" id="CHEBI:58272"/>
        <dbReference type="EC" id="1.1.1.95"/>
    </reaction>
</comment>
<evidence type="ECO:0000256" key="7">
    <source>
        <dbReference type="ARBA" id="ARBA00023002"/>
    </source>
</evidence>
<evidence type="ECO:0000256" key="4">
    <source>
        <dbReference type="ARBA" id="ARBA00013001"/>
    </source>
</evidence>
<evidence type="ECO:0000256" key="8">
    <source>
        <dbReference type="ARBA" id="ARBA00023027"/>
    </source>
</evidence>
<evidence type="ECO:0000256" key="10">
    <source>
        <dbReference type="ARBA" id="ARBA00048126"/>
    </source>
</evidence>
<evidence type="ECO:0000256" key="1">
    <source>
        <dbReference type="ARBA" id="ARBA00003800"/>
    </source>
</evidence>
<dbReference type="InterPro" id="IPR036291">
    <property type="entry name" value="NAD(P)-bd_dom_sf"/>
</dbReference>
<dbReference type="CDD" id="cd12174">
    <property type="entry name" value="PGDH_like_3"/>
    <property type="match status" value="1"/>
</dbReference>
<dbReference type="OrthoDB" id="9805416at2"/>
<comment type="similarity">
    <text evidence="3 12">Belongs to the D-isomer specific 2-hydroxyacid dehydrogenase family.</text>
</comment>
<dbReference type="EMBL" id="LQQY01000004">
    <property type="protein sequence ID" value="KZE52659.1"/>
    <property type="molecule type" value="Genomic_DNA"/>
</dbReference>
<evidence type="ECO:0000256" key="11">
    <source>
        <dbReference type="ARBA" id="ARBA00048731"/>
    </source>
</evidence>
<dbReference type="PROSITE" id="PS00065">
    <property type="entry name" value="D_2_HYDROXYACID_DH_1"/>
    <property type="match status" value="1"/>
</dbReference>
<keyword evidence="7 12" id="KW-0560">Oxidoreductase</keyword>
<dbReference type="EC" id="1.1.1.399" evidence="4"/>
<evidence type="ECO:0000256" key="3">
    <source>
        <dbReference type="ARBA" id="ARBA00005854"/>
    </source>
</evidence>
<dbReference type="PANTHER" id="PTHR42938">
    <property type="entry name" value="FORMATE DEHYDROGENASE 1"/>
    <property type="match status" value="1"/>
</dbReference>
<dbReference type="InterPro" id="IPR045865">
    <property type="entry name" value="ACT-like_dom_sf"/>
</dbReference>
<dbReference type="InterPro" id="IPR029753">
    <property type="entry name" value="D-isomer_DH_CS"/>
</dbReference>
<organism evidence="13 14">
    <name type="scientific">Rossellomorea marisflavi</name>
    <dbReference type="NCBI Taxonomy" id="189381"/>
    <lineage>
        <taxon>Bacteria</taxon>
        <taxon>Bacillati</taxon>
        <taxon>Bacillota</taxon>
        <taxon>Bacilli</taxon>
        <taxon>Bacillales</taxon>
        <taxon>Bacillaceae</taxon>
        <taxon>Rossellomorea</taxon>
    </lineage>
</organism>
<dbReference type="Gene3D" id="3.40.50.720">
    <property type="entry name" value="NAD(P)-binding Rossmann-like Domain"/>
    <property type="match status" value="2"/>
</dbReference>
<dbReference type="SUPFAM" id="SSF52283">
    <property type="entry name" value="Formate/glycerate dehydrogenase catalytic domain-like"/>
    <property type="match status" value="1"/>
</dbReference>
<dbReference type="GO" id="GO:0004617">
    <property type="term" value="F:phosphoglycerate dehydrogenase activity"/>
    <property type="evidence" value="ECO:0007669"/>
    <property type="project" value="UniProtKB-EC"/>
</dbReference>
<dbReference type="FunFam" id="3.30.70.260:FF:000056">
    <property type="entry name" value="D-3-phosphoglycerate dehydrogenase"/>
    <property type="match status" value="1"/>
</dbReference>
<comment type="catalytic activity">
    <reaction evidence="10">
        <text>(R)-2-hydroxyglutarate + NAD(+) = 2-oxoglutarate + NADH + H(+)</text>
        <dbReference type="Rhea" id="RHEA:49612"/>
        <dbReference type="ChEBI" id="CHEBI:15378"/>
        <dbReference type="ChEBI" id="CHEBI:15801"/>
        <dbReference type="ChEBI" id="CHEBI:16810"/>
        <dbReference type="ChEBI" id="CHEBI:57540"/>
        <dbReference type="ChEBI" id="CHEBI:57945"/>
        <dbReference type="EC" id="1.1.1.399"/>
    </reaction>
</comment>
<sequence length="391" mass="42429">MLTINTFNAISQRGLSLIEEDLNYYLNGSGDPDGILVRSKNLHDFEFPQSVKAIARAGAGVNNIPIDECTEKGIVVFNTPGANANAVKELVLANLIASSRNLFSAVGWAKTLQEHGDDVAAVVEAKKKEFVGSEIKGKKLGVVGLGAIGVLVANDALALGMDVVAYDPFISVDAAWRLSRDVNRAMHIDEVWAECDFVTLHIPLTDKTNRLVNESSFNKMKQGMTILNFSRGELVDESTLGQALESGTVSKYVTDFPNSRVLSMKNVVPVPHLGASTVESEENCAVMATKQLKTYLETGNIKHAVNLPDVELPYSGKMRLTVMHQNIPNMVGQITTALSGFAVNIADMINRSKATWAYTMIDLDHVLTEEEQAGLKQKIEGIDGVVSVRLI</sequence>
<accession>A0A0J5SC74</accession>
<evidence type="ECO:0000256" key="6">
    <source>
        <dbReference type="ARBA" id="ARBA00021582"/>
    </source>
</evidence>
<protein>
    <recommendedName>
        <fullName evidence="6">D-3-phosphoglycerate dehydrogenase</fullName>
        <ecNumber evidence="4">1.1.1.399</ecNumber>
        <ecNumber evidence="5">1.1.1.95</ecNumber>
    </recommendedName>
    <alternativeName>
        <fullName evidence="9">2-oxoglutarate reductase</fullName>
    </alternativeName>
</protein>
<dbReference type="InterPro" id="IPR006140">
    <property type="entry name" value="D-isomer_DH_NAD-bd"/>
</dbReference>
<dbReference type="Proteomes" id="UP000076510">
    <property type="component" value="Unassembled WGS sequence"/>
</dbReference>
<dbReference type="RefSeq" id="WP_048006682.1">
    <property type="nucleotide sequence ID" value="NZ_CAXQIX010000120.1"/>
</dbReference>
<dbReference type="PROSITE" id="PS00670">
    <property type="entry name" value="D_2_HYDROXYACID_DH_2"/>
    <property type="match status" value="1"/>
</dbReference>
<dbReference type="InterPro" id="IPR002912">
    <property type="entry name" value="ACT_dom"/>
</dbReference>
<dbReference type="GO" id="GO:0051287">
    <property type="term" value="F:NAD binding"/>
    <property type="evidence" value="ECO:0007669"/>
    <property type="project" value="InterPro"/>
</dbReference>
<dbReference type="UniPathway" id="UPA00135">
    <property type="reaction ID" value="UER00196"/>
</dbReference>
<dbReference type="SUPFAM" id="SSF51735">
    <property type="entry name" value="NAD(P)-binding Rossmann-fold domains"/>
    <property type="match status" value="1"/>
</dbReference>
<dbReference type="CDD" id="cd04901">
    <property type="entry name" value="ACT_3PGDH"/>
    <property type="match status" value="1"/>
</dbReference>
<dbReference type="InterPro" id="IPR029752">
    <property type="entry name" value="D-isomer_DH_CS1"/>
</dbReference>
<evidence type="ECO:0000256" key="5">
    <source>
        <dbReference type="ARBA" id="ARBA00013143"/>
    </source>
</evidence>
<evidence type="ECO:0000256" key="12">
    <source>
        <dbReference type="RuleBase" id="RU003719"/>
    </source>
</evidence>
<dbReference type="InterPro" id="IPR006139">
    <property type="entry name" value="D-isomer_2_OHA_DH_cat_dom"/>
</dbReference>
<dbReference type="Pfam" id="PF00389">
    <property type="entry name" value="2-Hacid_dh"/>
    <property type="match status" value="1"/>
</dbReference>
<name>A0A0J5SC74_9BACI</name>
<evidence type="ECO:0000313" key="14">
    <source>
        <dbReference type="Proteomes" id="UP000076510"/>
    </source>
</evidence>
<dbReference type="PANTHER" id="PTHR42938:SF47">
    <property type="entry name" value="HYDROXYPYRUVATE REDUCTASE"/>
    <property type="match status" value="1"/>
</dbReference>
<evidence type="ECO:0000313" key="13">
    <source>
        <dbReference type="EMBL" id="KZE52659.1"/>
    </source>
</evidence>
<dbReference type="SUPFAM" id="SSF55021">
    <property type="entry name" value="ACT-like"/>
    <property type="match status" value="1"/>
</dbReference>
<comment type="pathway">
    <text evidence="2">Amino-acid biosynthesis; L-serine biosynthesis; L-serine from 3-phospho-D-glycerate: step 1/3.</text>
</comment>
<evidence type="ECO:0000256" key="2">
    <source>
        <dbReference type="ARBA" id="ARBA00005216"/>
    </source>
</evidence>
<gene>
    <name evidence="13" type="ORF">AV649_13055</name>
</gene>
<dbReference type="Pfam" id="PF02826">
    <property type="entry name" value="2-Hacid_dh_C"/>
    <property type="match status" value="1"/>
</dbReference>
<dbReference type="EC" id="1.1.1.95" evidence="5"/>
<comment type="caution">
    <text evidence="13">The sequence shown here is derived from an EMBL/GenBank/DDBJ whole genome shotgun (WGS) entry which is preliminary data.</text>
</comment>
<proteinExistence type="inferred from homology"/>
<keyword evidence="8" id="KW-0520">NAD</keyword>
<dbReference type="PATRIC" id="fig|189381.10.peg.442"/>
<dbReference type="AlphaFoldDB" id="A0A0J5SC74"/>
<dbReference type="Gene3D" id="3.30.70.260">
    <property type="match status" value="1"/>
</dbReference>
<evidence type="ECO:0000256" key="9">
    <source>
        <dbReference type="ARBA" id="ARBA00030455"/>
    </source>
</evidence>